<dbReference type="EMBL" id="QQTP01000001">
    <property type="protein sequence ID" value="RDJ29414.1"/>
    <property type="molecule type" value="Genomic_DNA"/>
</dbReference>
<feature type="compositionally biased region" description="Pro residues" evidence="1">
    <location>
        <begin position="123"/>
        <end position="137"/>
    </location>
</feature>
<dbReference type="AlphaFoldDB" id="A0A370LBR7"/>
<sequence length="145" mass="15431">MTRHSEEPVRSVAQRLADLERCNELRKEAQAHMAAAFEIWRACSRKSCRRSQRCAGPSVATCLSEWSSNYLDDATRAVLQAGVKARLAGAGVEEACAVAEALAERIEAERAAAAAGTASAPLLTPPASSPRTPPRPPRGVAHSAR</sequence>
<name>A0A370LBR7_9HYPH</name>
<gene>
    <name evidence="2" type="ORF">DWE98_02360</name>
</gene>
<dbReference type="Proteomes" id="UP000255207">
    <property type="component" value="Unassembled WGS sequence"/>
</dbReference>
<organism evidence="2 3">
    <name type="scientific">Bosea caraganae</name>
    <dbReference type="NCBI Taxonomy" id="2763117"/>
    <lineage>
        <taxon>Bacteria</taxon>
        <taxon>Pseudomonadati</taxon>
        <taxon>Pseudomonadota</taxon>
        <taxon>Alphaproteobacteria</taxon>
        <taxon>Hyphomicrobiales</taxon>
        <taxon>Boseaceae</taxon>
        <taxon>Bosea</taxon>
    </lineage>
</organism>
<proteinExistence type="predicted"/>
<evidence type="ECO:0000313" key="2">
    <source>
        <dbReference type="EMBL" id="RDJ29414.1"/>
    </source>
</evidence>
<reference evidence="3" key="1">
    <citation type="submission" date="2018-07" db="EMBL/GenBank/DDBJ databases">
        <authorList>
            <person name="Safronova V.I."/>
            <person name="Chirak E.R."/>
            <person name="Sazanova A.L."/>
        </authorList>
    </citation>
    <scope>NUCLEOTIDE SEQUENCE [LARGE SCALE GENOMIC DNA]</scope>
    <source>
        <strain evidence="3">RCAM04685</strain>
    </source>
</reference>
<feature type="region of interest" description="Disordered" evidence="1">
    <location>
        <begin position="114"/>
        <end position="145"/>
    </location>
</feature>
<evidence type="ECO:0000313" key="3">
    <source>
        <dbReference type="Proteomes" id="UP000255207"/>
    </source>
</evidence>
<dbReference type="RefSeq" id="WP_114827532.1">
    <property type="nucleotide sequence ID" value="NZ_QQTO01000019.1"/>
</dbReference>
<evidence type="ECO:0000256" key="1">
    <source>
        <dbReference type="SAM" id="MobiDB-lite"/>
    </source>
</evidence>
<keyword evidence="3" id="KW-1185">Reference proteome</keyword>
<accession>A0A370LBR7</accession>
<protein>
    <submittedName>
        <fullName evidence="2">Uncharacterized protein</fullName>
    </submittedName>
</protein>
<comment type="caution">
    <text evidence="2">The sequence shown here is derived from an EMBL/GenBank/DDBJ whole genome shotgun (WGS) entry which is preliminary data.</text>
</comment>